<keyword evidence="2" id="KW-0812">Transmembrane</keyword>
<dbReference type="Proteomes" id="UP000580474">
    <property type="component" value="Unassembled WGS sequence"/>
</dbReference>
<feature type="region of interest" description="Disordered" evidence="1">
    <location>
        <begin position="54"/>
        <end position="112"/>
    </location>
</feature>
<proteinExistence type="predicted"/>
<keyword evidence="2" id="KW-0472">Membrane</keyword>
<feature type="region of interest" description="Disordered" evidence="1">
    <location>
        <begin position="1"/>
        <end position="20"/>
    </location>
</feature>
<accession>A0A840NJ42</accession>
<feature type="transmembrane region" description="Helical" evidence="2">
    <location>
        <begin position="20"/>
        <end position="40"/>
    </location>
</feature>
<keyword evidence="2" id="KW-1133">Transmembrane helix</keyword>
<dbReference type="EMBL" id="JACHIV010000001">
    <property type="protein sequence ID" value="MBB5069309.1"/>
    <property type="molecule type" value="Genomic_DNA"/>
</dbReference>
<evidence type="ECO:0000256" key="2">
    <source>
        <dbReference type="SAM" id="Phobius"/>
    </source>
</evidence>
<evidence type="ECO:0008006" key="5">
    <source>
        <dbReference type="Google" id="ProtNLM"/>
    </source>
</evidence>
<protein>
    <recommendedName>
        <fullName evidence="5">PknH-like protein</fullName>
    </recommendedName>
</protein>
<keyword evidence="4" id="KW-1185">Reference proteome</keyword>
<evidence type="ECO:0000313" key="4">
    <source>
        <dbReference type="Proteomes" id="UP000580474"/>
    </source>
</evidence>
<evidence type="ECO:0000256" key="1">
    <source>
        <dbReference type="SAM" id="MobiDB-lite"/>
    </source>
</evidence>
<sequence length="275" mass="28910">MTEDEAERAGKQPENSSGPSWTAIATVVAGVIAVFGFLGISNAEQLWRFVAADQPPSPSRIHDQDAPSEYPSTTEEPEESEEPSTSAEPTSEEAEPSAGEADLDTGDAETPFTRDALLPAGFTTAGNTYYALESAGSKPCGQAYGMDDGVTDVLTGYGCTGTMVGTYLVDSDTITADNQVLASVQVISFGSAAQARGAYDAFRDGGPWEFGIWCPRSGLGQNACSDGYESARNAQRIRVDERYLIAATAVYTSLNSAEPWITDAARKAASVCGPQ</sequence>
<dbReference type="RefSeq" id="WP_184479008.1">
    <property type="nucleotide sequence ID" value="NZ_JACHIV010000001.1"/>
</dbReference>
<gene>
    <name evidence="3" type="ORF">BJ969_002397</name>
</gene>
<evidence type="ECO:0000313" key="3">
    <source>
        <dbReference type="EMBL" id="MBB5069309.1"/>
    </source>
</evidence>
<reference evidence="3 4" key="1">
    <citation type="submission" date="2020-08" db="EMBL/GenBank/DDBJ databases">
        <title>Sequencing the genomes of 1000 actinobacteria strains.</title>
        <authorList>
            <person name="Klenk H.-P."/>
        </authorList>
    </citation>
    <scope>NUCLEOTIDE SEQUENCE [LARGE SCALE GENOMIC DNA]</scope>
    <source>
        <strain evidence="3 4">DSM 45582</strain>
    </source>
</reference>
<comment type="caution">
    <text evidence="3">The sequence shown here is derived from an EMBL/GenBank/DDBJ whole genome shotgun (WGS) entry which is preliminary data.</text>
</comment>
<dbReference type="AlphaFoldDB" id="A0A840NJ42"/>
<feature type="compositionally biased region" description="Acidic residues" evidence="1">
    <location>
        <begin position="90"/>
        <end position="107"/>
    </location>
</feature>
<organism evidence="3 4">
    <name type="scientific">Saccharopolyspora gloriosae</name>
    <dbReference type="NCBI Taxonomy" id="455344"/>
    <lineage>
        <taxon>Bacteria</taxon>
        <taxon>Bacillati</taxon>
        <taxon>Actinomycetota</taxon>
        <taxon>Actinomycetes</taxon>
        <taxon>Pseudonocardiales</taxon>
        <taxon>Pseudonocardiaceae</taxon>
        <taxon>Saccharopolyspora</taxon>
    </lineage>
</organism>
<name>A0A840NJ42_9PSEU</name>